<feature type="transmembrane region" description="Helical" evidence="4">
    <location>
        <begin position="185"/>
        <end position="206"/>
    </location>
</feature>
<comment type="similarity">
    <text evidence="2">Belongs to the major facilitator superfamily. Monocarboxylate porter (TC 2.A.1.13) family.</text>
</comment>
<feature type="transmembrane region" description="Helical" evidence="4">
    <location>
        <begin position="353"/>
        <end position="374"/>
    </location>
</feature>
<dbReference type="PANTHER" id="PTHR11360:SF284">
    <property type="entry name" value="EG:103B4.3 PROTEIN-RELATED"/>
    <property type="match status" value="1"/>
</dbReference>
<feature type="region of interest" description="Disordered" evidence="3">
    <location>
        <begin position="1"/>
        <end position="48"/>
    </location>
</feature>
<feature type="transmembrane region" description="Helical" evidence="4">
    <location>
        <begin position="445"/>
        <end position="471"/>
    </location>
</feature>
<evidence type="ECO:0000259" key="5">
    <source>
        <dbReference type="PROSITE" id="PS50850"/>
    </source>
</evidence>
<dbReference type="Pfam" id="PF07690">
    <property type="entry name" value="MFS_1"/>
    <property type="match status" value="1"/>
</dbReference>
<dbReference type="AlphaFoldDB" id="A0A9P6QLU0"/>
<dbReference type="Gene3D" id="1.20.1250.20">
    <property type="entry name" value="MFS general substrate transporter like domains"/>
    <property type="match status" value="1"/>
</dbReference>
<dbReference type="InterPro" id="IPR050327">
    <property type="entry name" value="Proton-linked_MCT"/>
</dbReference>
<feature type="transmembrane region" description="Helical" evidence="4">
    <location>
        <begin position="79"/>
        <end position="97"/>
    </location>
</feature>
<dbReference type="OrthoDB" id="6499973at2759"/>
<feature type="transmembrane region" description="Helical" evidence="4">
    <location>
        <begin position="125"/>
        <end position="142"/>
    </location>
</feature>
<feature type="compositionally biased region" description="Basic and acidic residues" evidence="3">
    <location>
        <begin position="1"/>
        <end position="11"/>
    </location>
</feature>
<dbReference type="InterPro" id="IPR036259">
    <property type="entry name" value="MFS_trans_sf"/>
</dbReference>
<evidence type="ECO:0000256" key="2">
    <source>
        <dbReference type="ARBA" id="ARBA00006727"/>
    </source>
</evidence>
<proteinExistence type="inferred from homology"/>
<dbReference type="SUPFAM" id="SSF103473">
    <property type="entry name" value="MFS general substrate transporter"/>
    <property type="match status" value="1"/>
</dbReference>
<evidence type="ECO:0000256" key="1">
    <source>
        <dbReference type="ARBA" id="ARBA00004141"/>
    </source>
</evidence>
<organism evidence="6 7">
    <name type="scientific">Actinomortierella ambigua</name>
    <dbReference type="NCBI Taxonomy" id="1343610"/>
    <lineage>
        <taxon>Eukaryota</taxon>
        <taxon>Fungi</taxon>
        <taxon>Fungi incertae sedis</taxon>
        <taxon>Mucoromycota</taxon>
        <taxon>Mortierellomycotina</taxon>
        <taxon>Mortierellomycetes</taxon>
        <taxon>Mortierellales</taxon>
        <taxon>Mortierellaceae</taxon>
        <taxon>Actinomortierella</taxon>
    </lineage>
</organism>
<keyword evidence="4" id="KW-1133">Transmembrane helix</keyword>
<feature type="transmembrane region" description="Helical" evidence="4">
    <location>
        <begin position="326"/>
        <end position="346"/>
    </location>
</feature>
<comment type="caution">
    <text evidence="6">The sequence shown here is derived from an EMBL/GenBank/DDBJ whole genome shotgun (WGS) entry which is preliminary data.</text>
</comment>
<feature type="transmembrane region" description="Helical" evidence="4">
    <location>
        <begin position="213"/>
        <end position="232"/>
    </location>
</feature>
<keyword evidence="4" id="KW-0812">Transmembrane</keyword>
<feature type="transmembrane region" description="Helical" evidence="4">
    <location>
        <begin position="154"/>
        <end position="173"/>
    </location>
</feature>
<evidence type="ECO:0000313" key="7">
    <source>
        <dbReference type="Proteomes" id="UP000807716"/>
    </source>
</evidence>
<keyword evidence="7" id="KW-1185">Reference proteome</keyword>
<dbReference type="GO" id="GO:0016020">
    <property type="term" value="C:membrane"/>
    <property type="evidence" value="ECO:0007669"/>
    <property type="project" value="UniProtKB-SubCell"/>
</dbReference>
<gene>
    <name evidence="6" type="ORF">DFQ27_006350</name>
</gene>
<feature type="transmembrane region" description="Helical" evidence="4">
    <location>
        <begin position="244"/>
        <end position="263"/>
    </location>
</feature>
<dbReference type="PROSITE" id="PS50850">
    <property type="entry name" value="MFS"/>
    <property type="match status" value="1"/>
</dbReference>
<sequence length="478" mass="50878">MSSPTKAEHTVARTPSVRSHKSQYSSTSEKRAAPTLAPVGHSDSTIANEKGDMTTTAAAWATDEILEDDSVPPLDTSRYGYVIVFCGFMIYFVVFGTEHTFGVYQQFATSDAAPEFLHGASSERVAMIGTLATTFTYLLGMLSGRFVDQYGYRAAAIVGSCIMAAGLIGASFAQNIATLYGCQGFLLGIGSSLVYLPAVACPAHWFDRHRSAAIGIVVSGSGFGGLVLGPTIEHLISSVGFRWTLRLQGLLCLIGIGGSGLFLKTRLPRLPGEANKKPPMDFRICKQVPFITLATANFLLSLGYMIPFFFLSTYSVHIGLTPKTGALLIGLMNGASLLGRIILGFVTDRVGRINMLCLCATVSGLSILCLWPVAKSTGVLVVFSLLYGWHCGGFYAVLGSVIAQLFGLDHLGTVTGALFGSVGLGYLIGAPVSGILLDMTKPNTTYLWVILFSGISMLFGGAAIAFGLIFLRRYRVAQ</sequence>
<accession>A0A9P6QLU0</accession>
<reference evidence="6" key="1">
    <citation type="journal article" date="2020" name="Fungal Divers.">
        <title>Resolving the Mortierellaceae phylogeny through synthesis of multi-gene phylogenetics and phylogenomics.</title>
        <authorList>
            <person name="Vandepol N."/>
            <person name="Liber J."/>
            <person name="Desiro A."/>
            <person name="Na H."/>
            <person name="Kennedy M."/>
            <person name="Barry K."/>
            <person name="Grigoriev I.V."/>
            <person name="Miller A.N."/>
            <person name="O'Donnell K."/>
            <person name="Stajich J.E."/>
            <person name="Bonito G."/>
        </authorList>
    </citation>
    <scope>NUCLEOTIDE SEQUENCE</scope>
    <source>
        <strain evidence="6">BC1065</strain>
    </source>
</reference>
<dbReference type="CDD" id="cd17352">
    <property type="entry name" value="MFS_MCT_SLC16"/>
    <property type="match status" value="1"/>
</dbReference>
<comment type="subcellular location">
    <subcellularLocation>
        <location evidence="1">Membrane</location>
        <topology evidence="1">Multi-pass membrane protein</topology>
    </subcellularLocation>
</comment>
<name>A0A9P6QLU0_9FUNG</name>
<keyword evidence="4" id="KW-0472">Membrane</keyword>
<evidence type="ECO:0000256" key="4">
    <source>
        <dbReference type="SAM" id="Phobius"/>
    </source>
</evidence>
<dbReference type="EMBL" id="JAAAJB010000047">
    <property type="protein sequence ID" value="KAG0268571.1"/>
    <property type="molecule type" value="Genomic_DNA"/>
</dbReference>
<dbReference type="InterPro" id="IPR020846">
    <property type="entry name" value="MFS_dom"/>
</dbReference>
<feature type="transmembrane region" description="Helical" evidence="4">
    <location>
        <begin position="284"/>
        <end position="306"/>
    </location>
</feature>
<dbReference type="InterPro" id="IPR011701">
    <property type="entry name" value="MFS"/>
</dbReference>
<evidence type="ECO:0000256" key="3">
    <source>
        <dbReference type="SAM" id="MobiDB-lite"/>
    </source>
</evidence>
<feature type="domain" description="Major facilitator superfamily (MFS) profile" evidence="5">
    <location>
        <begin position="289"/>
        <end position="478"/>
    </location>
</feature>
<dbReference type="Proteomes" id="UP000807716">
    <property type="component" value="Unassembled WGS sequence"/>
</dbReference>
<feature type="transmembrane region" description="Helical" evidence="4">
    <location>
        <begin position="418"/>
        <end position="439"/>
    </location>
</feature>
<feature type="transmembrane region" description="Helical" evidence="4">
    <location>
        <begin position="386"/>
        <end position="406"/>
    </location>
</feature>
<evidence type="ECO:0000313" key="6">
    <source>
        <dbReference type="EMBL" id="KAG0268571.1"/>
    </source>
</evidence>
<dbReference type="GO" id="GO:0022857">
    <property type="term" value="F:transmembrane transporter activity"/>
    <property type="evidence" value="ECO:0007669"/>
    <property type="project" value="InterPro"/>
</dbReference>
<dbReference type="PANTHER" id="PTHR11360">
    <property type="entry name" value="MONOCARBOXYLATE TRANSPORTER"/>
    <property type="match status" value="1"/>
</dbReference>
<protein>
    <recommendedName>
        <fullName evidence="5">Major facilitator superfamily (MFS) profile domain-containing protein</fullName>
    </recommendedName>
</protein>